<dbReference type="InterPro" id="IPR009057">
    <property type="entry name" value="Homeodomain-like_sf"/>
</dbReference>
<keyword evidence="5" id="KW-1185">Reference proteome</keyword>
<dbReference type="Gene3D" id="1.10.10.60">
    <property type="entry name" value="Homeodomain-like"/>
    <property type="match status" value="1"/>
</dbReference>
<dbReference type="InterPro" id="IPR006600">
    <property type="entry name" value="HTH_CenpB_DNA-bd_dom"/>
</dbReference>
<organism evidence="4 5">
    <name type="scientific">Plakobranchus ocellatus</name>
    <dbReference type="NCBI Taxonomy" id="259542"/>
    <lineage>
        <taxon>Eukaryota</taxon>
        <taxon>Metazoa</taxon>
        <taxon>Spiralia</taxon>
        <taxon>Lophotrochozoa</taxon>
        <taxon>Mollusca</taxon>
        <taxon>Gastropoda</taxon>
        <taxon>Heterobranchia</taxon>
        <taxon>Euthyneura</taxon>
        <taxon>Panpulmonata</taxon>
        <taxon>Sacoglossa</taxon>
        <taxon>Placobranchoidea</taxon>
        <taxon>Plakobranchidae</taxon>
        <taxon>Plakobranchus</taxon>
    </lineage>
</organism>
<dbReference type="PANTHER" id="PTHR19303">
    <property type="entry name" value="TRANSPOSON"/>
    <property type="match status" value="1"/>
</dbReference>
<dbReference type="Pfam" id="PF03221">
    <property type="entry name" value="HTH_Tnp_Tc5"/>
    <property type="match status" value="1"/>
</dbReference>
<sequence>MEFGVPANTDSTIMKKKAYYRDLYFSGQHDANKQRQRQSQHDDVEKALLDWFTDMRASNVPISGTIMKMKAEELASDLGKDDWACVDSWITRFKKRHNIVFKSVCRESEAVDDKTVDNWRRTVLADLLKKYSPTDIYNADETGLFWRRLPDKTMEFRGKSCHGGKQAKERITVLCCANMNGSEKWPLFVIGKFKQPRCFKGIRKLPVTYEANKSAWMTSTLFTSWLQDFDKTMAVQGRKVVLIVDNCSAHPPVKNLKATELIFLPPNVTAKLQPCDMGIINNLKVFYQGILLKRLIQHVDSSKSFESFKPTLLEAVSILKSAWSKVEPATVINCFRKAGFQEQNQLSEVNDCDIEQSLGTEIVPLLSRLYKESNIEPADFINVDSEITTGPLHCASSTPGEEEDKEEGEEDDLGHALPDVDYKTVTDSLQNISSYIMQRGCSDEVTSTLTKLDTLLEIHHQNSKVQSKISDFFVKK</sequence>
<feature type="region of interest" description="Disordered" evidence="2">
    <location>
        <begin position="394"/>
        <end position="416"/>
    </location>
</feature>
<keyword evidence="1" id="KW-0238">DNA-binding</keyword>
<dbReference type="Proteomes" id="UP000735302">
    <property type="component" value="Unassembled WGS sequence"/>
</dbReference>
<gene>
    <name evidence="4" type="ORF">PoB_002712600</name>
</gene>
<dbReference type="InterPro" id="IPR004875">
    <property type="entry name" value="DDE_SF_endonuclease_dom"/>
</dbReference>
<dbReference type="SUPFAM" id="SSF46689">
    <property type="entry name" value="Homeodomain-like"/>
    <property type="match status" value="1"/>
</dbReference>
<feature type="domain" description="HTH CENPB-type" evidence="3">
    <location>
        <begin position="32"/>
        <end position="103"/>
    </location>
</feature>
<evidence type="ECO:0000256" key="1">
    <source>
        <dbReference type="ARBA" id="ARBA00023125"/>
    </source>
</evidence>
<reference evidence="4 5" key="1">
    <citation type="journal article" date="2021" name="Elife">
        <title>Chloroplast acquisition without the gene transfer in kleptoplastic sea slugs, Plakobranchus ocellatus.</title>
        <authorList>
            <person name="Maeda T."/>
            <person name="Takahashi S."/>
            <person name="Yoshida T."/>
            <person name="Shimamura S."/>
            <person name="Takaki Y."/>
            <person name="Nagai Y."/>
            <person name="Toyoda A."/>
            <person name="Suzuki Y."/>
            <person name="Arimoto A."/>
            <person name="Ishii H."/>
            <person name="Satoh N."/>
            <person name="Nishiyama T."/>
            <person name="Hasebe M."/>
            <person name="Maruyama T."/>
            <person name="Minagawa J."/>
            <person name="Obokata J."/>
            <person name="Shigenobu S."/>
        </authorList>
    </citation>
    <scope>NUCLEOTIDE SEQUENCE [LARGE SCALE GENOMIC DNA]</scope>
</reference>
<evidence type="ECO:0000256" key="2">
    <source>
        <dbReference type="SAM" id="MobiDB-lite"/>
    </source>
</evidence>
<evidence type="ECO:0000259" key="3">
    <source>
        <dbReference type="PROSITE" id="PS51253"/>
    </source>
</evidence>
<dbReference type="AlphaFoldDB" id="A0AAV3ZXI2"/>
<evidence type="ECO:0000313" key="4">
    <source>
        <dbReference type="EMBL" id="GFO00621.1"/>
    </source>
</evidence>
<dbReference type="InterPro" id="IPR050863">
    <property type="entry name" value="CenT-Element_Derived"/>
</dbReference>
<dbReference type="GO" id="GO:0005634">
    <property type="term" value="C:nucleus"/>
    <property type="evidence" value="ECO:0007669"/>
    <property type="project" value="TreeGrafter"/>
</dbReference>
<dbReference type="GO" id="GO:0003677">
    <property type="term" value="F:DNA binding"/>
    <property type="evidence" value="ECO:0007669"/>
    <property type="project" value="UniProtKB-KW"/>
</dbReference>
<proteinExistence type="predicted"/>
<dbReference type="EMBL" id="BLXT01003136">
    <property type="protein sequence ID" value="GFO00621.1"/>
    <property type="molecule type" value="Genomic_DNA"/>
</dbReference>
<dbReference type="PANTHER" id="PTHR19303:SF73">
    <property type="entry name" value="PROTEIN PDC2"/>
    <property type="match status" value="1"/>
</dbReference>
<evidence type="ECO:0000313" key="5">
    <source>
        <dbReference type="Proteomes" id="UP000735302"/>
    </source>
</evidence>
<name>A0AAV3ZXI2_9GAST</name>
<dbReference type="Pfam" id="PF03184">
    <property type="entry name" value="DDE_1"/>
    <property type="match status" value="1"/>
</dbReference>
<accession>A0AAV3ZXI2</accession>
<dbReference type="PROSITE" id="PS51253">
    <property type="entry name" value="HTH_CENPB"/>
    <property type="match status" value="1"/>
</dbReference>
<protein>
    <submittedName>
        <fullName evidence="4">Tigger transposable element-derived protein</fullName>
    </submittedName>
</protein>
<dbReference type="SMART" id="SM00674">
    <property type="entry name" value="CENPB"/>
    <property type="match status" value="1"/>
</dbReference>
<feature type="compositionally biased region" description="Acidic residues" evidence="2">
    <location>
        <begin position="400"/>
        <end position="412"/>
    </location>
</feature>
<comment type="caution">
    <text evidence="4">The sequence shown here is derived from an EMBL/GenBank/DDBJ whole genome shotgun (WGS) entry which is preliminary data.</text>
</comment>